<dbReference type="KEGG" id="harc:HARCEL1_04995"/>
<feature type="compositionally biased region" description="Low complexity" evidence="1">
    <location>
        <begin position="26"/>
        <end position="39"/>
    </location>
</feature>
<evidence type="ECO:0000313" key="3">
    <source>
        <dbReference type="Proteomes" id="UP000244727"/>
    </source>
</evidence>
<accession>A0A2R4WZZ4</accession>
<dbReference type="RefSeq" id="WP_108381477.1">
    <property type="nucleotide sequence ID" value="NZ_CP028858.1"/>
</dbReference>
<dbReference type="Pfam" id="PF24350">
    <property type="entry name" value="DUF7510"/>
    <property type="match status" value="1"/>
</dbReference>
<evidence type="ECO:0000313" key="2">
    <source>
        <dbReference type="EMBL" id="AWB27108.1"/>
    </source>
</evidence>
<dbReference type="InterPro" id="IPR055932">
    <property type="entry name" value="DUF7510"/>
</dbReference>
<gene>
    <name evidence="2" type="ORF">HARCEL1_04995</name>
</gene>
<keyword evidence="3" id="KW-1185">Reference proteome</keyword>
<sequence length="155" mass="16591">MSTQSVTITTEIDDDRTIVRVAGSRSAAVVVESASGERVYLPPEADEDEPTSHRPGESPYDGSEGPRDDSPYEGISDAPPRGDSPYDGATDGVADSPYEGMSEQSTYGSARARPERMGVTPTETGFRVVHPEPVTDVRVLCDDESRAGQSAKIER</sequence>
<feature type="region of interest" description="Disordered" evidence="1">
    <location>
        <begin position="26"/>
        <end position="127"/>
    </location>
</feature>
<dbReference type="EMBL" id="CP028858">
    <property type="protein sequence ID" value="AWB27108.1"/>
    <property type="molecule type" value="Genomic_DNA"/>
</dbReference>
<dbReference type="Proteomes" id="UP000244727">
    <property type="component" value="Chromosome"/>
</dbReference>
<proteinExistence type="predicted"/>
<reference evidence="2 3" key="1">
    <citation type="submission" date="2018-04" db="EMBL/GenBank/DDBJ databases">
        <title>Halococcoides cellulosivorans gen. nov., sp. nov., an extremely halophilic cellulose-utilizing haloarchaeon from hypersaline lakes.</title>
        <authorList>
            <person name="Sorokin D.Y."/>
            <person name="Toshchakov S.V."/>
            <person name="Samarov N.I."/>
            <person name="Korzhenkov A."/>
            <person name="Kublanov I.V."/>
        </authorList>
    </citation>
    <scope>NUCLEOTIDE SEQUENCE [LARGE SCALE GENOMIC DNA]</scope>
    <source>
        <strain evidence="2 3">HArcel1</strain>
    </source>
</reference>
<dbReference type="GeneID" id="36511840"/>
<evidence type="ECO:0000256" key="1">
    <source>
        <dbReference type="SAM" id="MobiDB-lite"/>
    </source>
</evidence>
<dbReference type="AlphaFoldDB" id="A0A2R4WZZ4"/>
<organism evidence="2 3">
    <name type="scientific">Halococcoides cellulosivorans</name>
    <dbReference type="NCBI Taxonomy" id="1679096"/>
    <lineage>
        <taxon>Archaea</taxon>
        <taxon>Methanobacteriati</taxon>
        <taxon>Methanobacteriota</taxon>
        <taxon>Stenosarchaea group</taxon>
        <taxon>Halobacteria</taxon>
        <taxon>Halobacteriales</taxon>
        <taxon>Haloarculaceae</taxon>
        <taxon>Halococcoides</taxon>
    </lineage>
</organism>
<name>A0A2R4WZZ4_9EURY</name>
<protein>
    <submittedName>
        <fullName evidence="2">Uncharacterized protein</fullName>
    </submittedName>
</protein>